<name>A0A6B2LIG3_9EUKA</name>
<protein>
    <recommendedName>
        <fullName evidence="2">DJ-1/PfpI domain-containing protein</fullName>
    </recommendedName>
</protein>
<dbReference type="InterPro" id="IPR029062">
    <property type="entry name" value="Class_I_gatase-like"/>
</dbReference>
<dbReference type="NCBIfam" id="NF008747">
    <property type="entry name" value="PRK11780.1"/>
    <property type="match status" value="1"/>
</dbReference>
<dbReference type="PANTHER" id="PTHR10224:SF12">
    <property type="entry name" value="GLYOXALASE ELBB"/>
    <property type="match status" value="1"/>
</dbReference>
<reference evidence="1" key="1">
    <citation type="journal article" date="2020" name="J. Eukaryot. Microbiol.">
        <title>De novo Sequencing, Assembly and Annotation of the Transcriptome for the Free-Living Testate Amoeba Arcella intermedia.</title>
        <authorList>
            <person name="Ribeiro G.M."/>
            <person name="Porfirio-Sousa A.L."/>
            <person name="Maurer-Alcala X.X."/>
            <person name="Katz L.A."/>
            <person name="Lahr D.J.G."/>
        </authorList>
    </citation>
    <scope>NUCLEOTIDE SEQUENCE</scope>
</reference>
<dbReference type="SUPFAM" id="SSF52317">
    <property type="entry name" value="Class I glutamine amidotransferase-like"/>
    <property type="match status" value="1"/>
</dbReference>
<sequence>MSGCGVKDGSEIHEVVSTCIGVSMNGAQYKCFAPDIQQSHVVNHSDGTVAEEQRNVLVESARISRGDIQDLSQLSASKFDALIIPGGFGAAKNLSNFAEKGAEFSVLPDLERVMTEFHKAKKPIGLCCISPVLAAKVFPGVSVTIGQDEETSKVISSLNSKNVVKKVEEVEVDKTNLIVTTPAYMENEPIHKIFTGITNMVKNVLVLTKKEEL</sequence>
<dbReference type="AlphaFoldDB" id="A0A6B2LIG3"/>
<dbReference type="EMBL" id="GIBP01007499">
    <property type="protein sequence ID" value="NDV36468.1"/>
    <property type="molecule type" value="Transcribed_RNA"/>
</dbReference>
<dbReference type="PANTHER" id="PTHR10224">
    <property type="entry name" value="ES1 PROTEIN HOMOLOG, MITOCHONDRIAL"/>
    <property type="match status" value="1"/>
</dbReference>
<accession>A0A6B2LIG3</accession>
<evidence type="ECO:0008006" key="2">
    <source>
        <dbReference type="Google" id="ProtNLM"/>
    </source>
</evidence>
<evidence type="ECO:0000313" key="1">
    <source>
        <dbReference type="EMBL" id="NDV36468.1"/>
    </source>
</evidence>
<organism evidence="1">
    <name type="scientific">Arcella intermedia</name>
    <dbReference type="NCBI Taxonomy" id="1963864"/>
    <lineage>
        <taxon>Eukaryota</taxon>
        <taxon>Amoebozoa</taxon>
        <taxon>Tubulinea</taxon>
        <taxon>Elardia</taxon>
        <taxon>Arcellinida</taxon>
        <taxon>Sphaerothecina</taxon>
        <taxon>Arcellidae</taxon>
        <taxon>Arcella</taxon>
    </lineage>
</organism>
<dbReference type="Gene3D" id="3.40.50.880">
    <property type="match status" value="1"/>
</dbReference>
<proteinExistence type="predicted"/>